<comment type="caution">
    <text evidence="1">The sequence shown here is derived from an EMBL/GenBank/DDBJ whole genome shotgun (WGS) entry which is preliminary data.</text>
</comment>
<evidence type="ECO:0000313" key="2">
    <source>
        <dbReference type="Proteomes" id="UP001367508"/>
    </source>
</evidence>
<dbReference type="Proteomes" id="UP001367508">
    <property type="component" value="Unassembled WGS sequence"/>
</dbReference>
<sequence length="90" mass="10020">MDVEQEEAVVAPSEGEPHLVPIFLICTIRCSLQRESLQRQMLLAHRKGAQHTRISVGNLCPTFLLILTSVSANFAKLVSDFMNTKEPVIT</sequence>
<dbReference type="AlphaFoldDB" id="A0AAN9QIL1"/>
<dbReference type="EMBL" id="JAYMYQ010000004">
    <property type="protein sequence ID" value="KAK7336707.1"/>
    <property type="molecule type" value="Genomic_DNA"/>
</dbReference>
<keyword evidence="2" id="KW-1185">Reference proteome</keyword>
<organism evidence="1 2">
    <name type="scientific">Canavalia gladiata</name>
    <name type="common">Sword bean</name>
    <name type="synonym">Dolichos gladiatus</name>
    <dbReference type="NCBI Taxonomy" id="3824"/>
    <lineage>
        <taxon>Eukaryota</taxon>
        <taxon>Viridiplantae</taxon>
        <taxon>Streptophyta</taxon>
        <taxon>Embryophyta</taxon>
        <taxon>Tracheophyta</taxon>
        <taxon>Spermatophyta</taxon>
        <taxon>Magnoliopsida</taxon>
        <taxon>eudicotyledons</taxon>
        <taxon>Gunneridae</taxon>
        <taxon>Pentapetalae</taxon>
        <taxon>rosids</taxon>
        <taxon>fabids</taxon>
        <taxon>Fabales</taxon>
        <taxon>Fabaceae</taxon>
        <taxon>Papilionoideae</taxon>
        <taxon>50 kb inversion clade</taxon>
        <taxon>NPAAA clade</taxon>
        <taxon>indigoferoid/millettioid clade</taxon>
        <taxon>Phaseoleae</taxon>
        <taxon>Canavalia</taxon>
    </lineage>
</organism>
<reference evidence="1 2" key="1">
    <citation type="submission" date="2024-01" db="EMBL/GenBank/DDBJ databases">
        <title>The genomes of 5 underutilized Papilionoideae crops provide insights into root nodulation and disease resistanc.</title>
        <authorList>
            <person name="Jiang F."/>
        </authorList>
    </citation>
    <scope>NUCLEOTIDE SEQUENCE [LARGE SCALE GENOMIC DNA]</scope>
    <source>
        <strain evidence="1">LVBAO_FW01</strain>
        <tissue evidence="1">Leaves</tissue>
    </source>
</reference>
<evidence type="ECO:0000313" key="1">
    <source>
        <dbReference type="EMBL" id="KAK7336707.1"/>
    </source>
</evidence>
<accession>A0AAN9QIL1</accession>
<gene>
    <name evidence="1" type="ORF">VNO77_17253</name>
</gene>
<proteinExistence type="predicted"/>
<protein>
    <submittedName>
        <fullName evidence="1">Uncharacterized protein</fullName>
    </submittedName>
</protein>
<name>A0AAN9QIL1_CANGL</name>